<keyword evidence="3" id="KW-1185">Reference proteome</keyword>
<gene>
    <name evidence="2" type="ORF">K402DRAFT_423785</name>
</gene>
<evidence type="ECO:0000256" key="1">
    <source>
        <dbReference type="SAM" id="MobiDB-lite"/>
    </source>
</evidence>
<feature type="compositionally biased region" description="Basic and acidic residues" evidence="1">
    <location>
        <begin position="74"/>
        <end position="106"/>
    </location>
</feature>
<dbReference type="AlphaFoldDB" id="A0A6G1GRS2"/>
<dbReference type="EMBL" id="ML977175">
    <property type="protein sequence ID" value="KAF1983448.1"/>
    <property type="molecule type" value="Genomic_DNA"/>
</dbReference>
<sequence length="228" mass="25904">MGKKTTPQPTLALLTSTTTAPPSRLSRTLSSLRPAAPPRGFFFFRLARDNRTDEDKIQAAAGQPGFEGVGEGGVEGKGKEVERGEDMGMDEKEEGKGERMRESEKKERKRLRGKEREERERIWKEERREMKKREKSGQSHWGHPRPRGPSDPKTAYPTDLEYPKGYKAVPHSRKLQELATEAEVHRRDTMGSAIIKAREELTAFHEEADDIRTQMATVAENFSTPMVQ</sequence>
<organism evidence="2 3">
    <name type="scientific">Aulographum hederae CBS 113979</name>
    <dbReference type="NCBI Taxonomy" id="1176131"/>
    <lineage>
        <taxon>Eukaryota</taxon>
        <taxon>Fungi</taxon>
        <taxon>Dikarya</taxon>
        <taxon>Ascomycota</taxon>
        <taxon>Pezizomycotina</taxon>
        <taxon>Dothideomycetes</taxon>
        <taxon>Pleosporomycetidae</taxon>
        <taxon>Aulographales</taxon>
        <taxon>Aulographaceae</taxon>
    </lineage>
</organism>
<evidence type="ECO:0000313" key="3">
    <source>
        <dbReference type="Proteomes" id="UP000800041"/>
    </source>
</evidence>
<feature type="region of interest" description="Disordered" evidence="1">
    <location>
        <begin position="54"/>
        <end position="185"/>
    </location>
</feature>
<proteinExistence type="predicted"/>
<accession>A0A6G1GRS2</accession>
<dbReference type="Proteomes" id="UP000800041">
    <property type="component" value="Unassembled WGS sequence"/>
</dbReference>
<feature type="compositionally biased region" description="Basic and acidic residues" evidence="1">
    <location>
        <begin position="114"/>
        <end position="137"/>
    </location>
</feature>
<evidence type="ECO:0000313" key="2">
    <source>
        <dbReference type="EMBL" id="KAF1983448.1"/>
    </source>
</evidence>
<protein>
    <submittedName>
        <fullName evidence="2">Uncharacterized protein</fullName>
    </submittedName>
</protein>
<feature type="region of interest" description="Disordered" evidence="1">
    <location>
        <begin position="1"/>
        <end position="37"/>
    </location>
</feature>
<reference evidence="2" key="1">
    <citation type="journal article" date="2020" name="Stud. Mycol.">
        <title>101 Dothideomycetes genomes: a test case for predicting lifestyles and emergence of pathogens.</title>
        <authorList>
            <person name="Haridas S."/>
            <person name="Albert R."/>
            <person name="Binder M."/>
            <person name="Bloem J."/>
            <person name="Labutti K."/>
            <person name="Salamov A."/>
            <person name="Andreopoulos B."/>
            <person name="Baker S."/>
            <person name="Barry K."/>
            <person name="Bills G."/>
            <person name="Bluhm B."/>
            <person name="Cannon C."/>
            <person name="Castanera R."/>
            <person name="Culley D."/>
            <person name="Daum C."/>
            <person name="Ezra D."/>
            <person name="Gonzalez J."/>
            <person name="Henrissat B."/>
            <person name="Kuo A."/>
            <person name="Liang C."/>
            <person name="Lipzen A."/>
            <person name="Lutzoni F."/>
            <person name="Magnuson J."/>
            <person name="Mondo S."/>
            <person name="Nolan M."/>
            <person name="Ohm R."/>
            <person name="Pangilinan J."/>
            <person name="Park H.-J."/>
            <person name="Ramirez L."/>
            <person name="Alfaro M."/>
            <person name="Sun H."/>
            <person name="Tritt A."/>
            <person name="Yoshinaga Y."/>
            <person name="Zwiers L.-H."/>
            <person name="Turgeon B."/>
            <person name="Goodwin S."/>
            <person name="Spatafora J."/>
            <person name="Crous P."/>
            <person name="Grigoriev I."/>
        </authorList>
    </citation>
    <scope>NUCLEOTIDE SEQUENCE</scope>
    <source>
        <strain evidence="2">CBS 113979</strain>
    </source>
</reference>
<name>A0A6G1GRS2_9PEZI</name>